<evidence type="ECO:0000313" key="1">
    <source>
        <dbReference type="EMBL" id="KKK95083.1"/>
    </source>
</evidence>
<accession>A0A0F8ZML5</accession>
<dbReference type="AlphaFoldDB" id="A0A0F8ZML5"/>
<sequence length="123" mass="14008">TNAEVSARYRARHPERVAVALAVWRKAHKQQCLDSHNRWRKANPKSTACSAQKSRAKARGIGFNLTLQEWIEWWGDQFILRGTNSNDLCMARIGDVGAYEIGNIKMITNAQNRAAQWVNESKI</sequence>
<comment type="caution">
    <text evidence="1">The sequence shown here is derived from an EMBL/GenBank/DDBJ whole genome shotgun (WGS) entry which is preliminary data.</text>
</comment>
<feature type="non-terminal residue" evidence="1">
    <location>
        <position position="1"/>
    </location>
</feature>
<reference evidence="1" key="1">
    <citation type="journal article" date="2015" name="Nature">
        <title>Complex archaea that bridge the gap between prokaryotes and eukaryotes.</title>
        <authorList>
            <person name="Spang A."/>
            <person name="Saw J.H."/>
            <person name="Jorgensen S.L."/>
            <person name="Zaremba-Niedzwiedzka K."/>
            <person name="Martijn J."/>
            <person name="Lind A.E."/>
            <person name="van Eijk R."/>
            <person name="Schleper C."/>
            <person name="Guy L."/>
            <person name="Ettema T.J."/>
        </authorList>
    </citation>
    <scope>NUCLEOTIDE SEQUENCE</scope>
</reference>
<protein>
    <submittedName>
        <fullName evidence="1">Uncharacterized protein</fullName>
    </submittedName>
</protein>
<name>A0A0F8ZML5_9ZZZZ</name>
<organism evidence="1">
    <name type="scientific">marine sediment metagenome</name>
    <dbReference type="NCBI Taxonomy" id="412755"/>
    <lineage>
        <taxon>unclassified sequences</taxon>
        <taxon>metagenomes</taxon>
        <taxon>ecological metagenomes</taxon>
    </lineage>
</organism>
<proteinExistence type="predicted"/>
<gene>
    <name evidence="1" type="ORF">LCGC14_2676360</name>
</gene>
<dbReference type="EMBL" id="LAZR01047065">
    <property type="protein sequence ID" value="KKK95083.1"/>
    <property type="molecule type" value="Genomic_DNA"/>
</dbReference>